<evidence type="ECO:0000256" key="9">
    <source>
        <dbReference type="ARBA" id="ARBA00022840"/>
    </source>
</evidence>
<dbReference type="SUPFAM" id="SSF158472">
    <property type="entry name" value="HAMP domain-like"/>
    <property type="match status" value="1"/>
</dbReference>
<dbReference type="RefSeq" id="WP_092992454.1">
    <property type="nucleotide sequence ID" value="NZ_FMWD01000002.1"/>
</dbReference>
<dbReference type="Gene3D" id="3.30.565.10">
    <property type="entry name" value="Histidine kinase-like ATPase, C-terminal domain"/>
    <property type="match status" value="1"/>
</dbReference>
<keyword evidence="6" id="KW-0808">Transferase</keyword>
<dbReference type="SMART" id="SM00304">
    <property type="entry name" value="HAMP"/>
    <property type="match status" value="1"/>
</dbReference>
<evidence type="ECO:0000256" key="7">
    <source>
        <dbReference type="ARBA" id="ARBA00022741"/>
    </source>
</evidence>
<dbReference type="GO" id="GO:0005524">
    <property type="term" value="F:ATP binding"/>
    <property type="evidence" value="ECO:0007669"/>
    <property type="project" value="UniProtKB-KW"/>
</dbReference>
<name>A0A1G5PRH6_9GAMM</name>
<dbReference type="EC" id="2.7.13.3" evidence="3"/>
<comment type="catalytic activity">
    <reaction evidence="1">
        <text>ATP + protein L-histidine = ADP + protein N-phospho-L-histidine.</text>
        <dbReference type="EC" id="2.7.13.3"/>
    </reaction>
</comment>
<evidence type="ECO:0000256" key="10">
    <source>
        <dbReference type="SAM" id="Phobius"/>
    </source>
</evidence>
<dbReference type="PRINTS" id="PR00344">
    <property type="entry name" value="BCTRLSENSOR"/>
</dbReference>
<dbReference type="GO" id="GO:0005886">
    <property type="term" value="C:plasma membrane"/>
    <property type="evidence" value="ECO:0007669"/>
    <property type="project" value="UniProtKB-SubCell"/>
</dbReference>
<keyword evidence="9" id="KW-0067">ATP-binding</keyword>
<dbReference type="SUPFAM" id="SSF47384">
    <property type="entry name" value="Homodimeric domain of signal transducing histidine kinase"/>
    <property type="match status" value="1"/>
</dbReference>
<dbReference type="OrthoDB" id="9804645at2"/>
<dbReference type="InterPro" id="IPR005467">
    <property type="entry name" value="His_kinase_dom"/>
</dbReference>
<dbReference type="Gene3D" id="1.10.8.500">
    <property type="entry name" value="HAMP domain in histidine kinase"/>
    <property type="match status" value="1"/>
</dbReference>
<evidence type="ECO:0000313" key="13">
    <source>
        <dbReference type="EMBL" id="SCZ51770.1"/>
    </source>
</evidence>
<dbReference type="FunFam" id="3.30.565.10:FF:000006">
    <property type="entry name" value="Sensor histidine kinase WalK"/>
    <property type="match status" value="1"/>
</dbReference>
<keyword evidence="10" id="KW-0812">Transmembrane</keyword>
<dbReference type="STRING" id="415747.SAMN03097708_00582"/>
<keyword evidence="7" id="KW-0547">Nucleotide-binding</keyword>
<proteinExistence type="predicted"/>
<dbReference type="InterPro" id="IPR050980">
    <property type="entry name" value="2C_sensor_his_kinase"/>
</dbReference>
<feature type="transmembrane region" description="Helical" evidence="10">
    <location>
        <begin position="146"/>
        <end position="164"/>
    </location>
</feature>
<dbReference type="InterPro" id="IPR003661">
    <property type="entry name" value="HisK_dim/P_dom"/>
</dbReference>
<dbReference type="Pfam" id="PF00512">
    <property type="entry name" value="HisKA"/>
    <property type="match status" value="1"/>
</dbReference>
<evidence type="ECO:0000259" key="11">
    <source>
        <dbReference type="PROSITE" id="PS50109"/>
    </source>
</evidence>
<keyword evidence="8 13" id="KW-0418">Kinase</keyword>
<evidence type="ECO:0000256" key="4">
    <source>
        <dbReference type="ARBA" id="ARBA00022475"/>
    </source>
</evidence>
<evidence type="ECO:0000256" key="6">
    <source>
        <dbReference type="ARBA" id="ARBA00022679"/>
    </source>
</evidence>
<dbReference type="Pfam" id="PF00672">
    <property type="entry name" value="HAMP"/>
    <property type="match status" value="1"/>
</dbReference>
<evidence type="ECO:0000256" key="8">
    <source>
        <dbReference type="ARBA" id="ARBA00022777"/>
    </source>
</evidence>
<keyword evidence="5" id="KW-0597">Phosphoprotein</keyword>
<dbReference type="SMART" id="SM00387">
    <property type="entry name" value="HATPase_c"/>
    <property type="match status" value="1"/>
</dbReference>
<dbReference type="AlphaFoldDB" id="A0A1G5PRH6"/>
<dbReference type="GO" id="GO:0000155">
    <property type="term" value="F:phosphorelay sensor kinase activity"/>
    <property type="evidence" value="ECO:0007669"/>
    <property type="project" value="InterPro"/>
</dbReference>
<evidence type="ECO:0000256" key="5">
    <source>
        <dbReference type="ARBA" id="ARBA00022553"/>
    </source>
</evidence>
<keyword evidence="10" id="KW-0472">Membrane</keyword>
<dbReference type="InterPro" id="IPR003594">
    <property type="entry name" value="HATPase_dom"/>
</dbReference>
<dbReference type="InterPro" id="IPR036890">
    <property type="entry name" value="HATPase_C_sf"/>
</dbReference>
<comment type="subcellular location">
    <subcellularLocation>
        <location evidence="2">Cell membrane</location>
        <topology evidence="2">Multi-pass membrane protein</topology>
    </subcellularLocation>
</comment>
<accession>A0A1G5PRH6</accession>
<dbReference type="InterPro" id="IPR036097">
    <property type="entry name" value="HisK_dim/P_sf"/>
</dbReference>
<reference evidence="13 14" key="1">
    <citation type="submission" date="2016-10" db="EMBL/GenBank/DDBJ databases">
        <authorList>
            <person name="de Groot N.N."/>
        </authorList>
    </citation>
    <scope>NUCLEOTIDE SEQUENCE [LARGE SCALE GENOMIC DNA]</scope>
    <source>
        <strain evidence="13 14">HLD2</strain>
    </source>
</reference>
<feature type="domain" description="HAMP" evidence="12">
    <location>
        <begin position="162"/>
        <end position="214"/>
    </location>
</feature>
<feature type="domain" description="Histidine kinase" evidence="11">
    <location>
        <begin position="222"/>
        <end position="434"/>
    </location>
</feature>
<dbReference type="InterPro" id="IPR003660">
    <property type="entry name" value="HAMP_dom"/>
</dbReference>
<dbReference type="PANTHER" id="PTHR44936:SF10">
    <property type="entry name" value="SENSOR PROTEIN RSTB"/>
    <property type="match status" value="1"/>
</dbReference>
<keyword evidence="10" id="KW-1133">Transmembrane helix</keyword>
<dbReference type="PROSITE" id="PS50885">
    <property type="entry name" value="HAMP"/>
    <property type="match status" value="1"/>
</dbReference>
<evidence type="ECO:0000256" key="2">
    <source>
        <dbReference type="ARBA" id="ARBA00004651"/>
    </source>
</evidence>
<dbReference type="InterPro" id="IPR004358">
    <property type="entry name" value="Sig_transdc_His_kin-like_C"/>
</dbReference>
<dbReference type="SUPFAM" id="SSF55874">
    <property type="entry name" value="ATPase domain of HSP90 chaperone/DNA topoisomerase II/histidine kinase"/>
    <property type="match status" value="1"/>
</dbReference>
<keyword evidence="14" id="KW-1185">Reference proteome</keyword>
<evidence type="ECO:0000256" key="3">
    <source>
        <dbReference type="ARBA" id="ARBA00012438"/>
    </source>
</evidence>
<evidence type="ECO:0000256" key="1">
    <source>
        <dbReference type="ARBA" id="ARBA00000085"/>
    </source>
</evidence>
<dbReference type="EMBL" id="FMWD01000002">
    <property type="protein sequence ID" value="SCZ51770.1"/>
    <property type="molecule type" value="Genomic_DNA"/>
</dbReference>
<dbReference type="PANTHER" id="PTHR44936">
    <property type="entry name" value="SENSOR PROTEIN CREC"/>
    <property type="match status" value="1"/>
</dbReference>
<gene>
    <name evidence="13" type="ORF">SAMN03097708_00582</name>
</gene>
<evidence type="ECO:0000259" key="12">
    <source>
        <dbReference type="PROSITE" id="PS50885"/>
    </source>
</evidence>
<keyword evidence="4" id="KW-1003">Cell membrane</keyword>
<evidence type="ECO:0000313" key="14">
    <source>
        <dbReference type="Proteomes" id="UP000199648"/>
    </source>
</evidence>
<dbReference type="Gene3D" id="1.10.287.130">
    <property type="match status" value="1"/>
</dbReference>
<dbReference type="Proteomes" id="UP000199648">
    <property type="component" value="Unassembled WGS sequence"/>
</dbReference>
<dbReference type="SMART" id="SM00388">
    <property type="entry name" value="HisKA"/>
    <property type="match status" value="1"/>
</dbReference>
<organism evidence="13 14">
    <name type="scientific">Thiohalomonas denitrificans</name>
    <dbReference type="NCBI Taxonomy" id="415747"/>
    <lineage>
        <taxon>Bacteria</taxon>
        <taxon>Pseudomonadati</taxon>
        <taxon>Pseudomonadota</taxon>
        <taxon>Gammaproteobacteria</taxon>
        <taxon>Thiohalomonadales</taxon>
        <taxon>Thiohalomonadaceae</taxon>
        <taxon>Thiohalomonas</taxon>
    </lineage>
</organism>
<dbReference type="PROSITE" id="PS50109">
    <property type="entry name" value="HIS_KIN"/>
    <property type="match status" value="1"/>
</dbReference>
<dbReference type="CDD" id="cd06225">
    <property type="entry name" value="HAMP"/>
    <property type="match status" value="1"/>
</dbReference>
<sequence>MGSLFTKIFLAFWLAAVLLGITLFALARLFGSEVVAETEQRLAGQAVSASALWETGGRRAVARWLHNLQPGSQPVLVDAEGQPVLRQPLPRRLARWLPRPMESGTHAVSSAHVLVVAALPDTSPPLYLVNEVAAGHLRILPVWTRFPIAILITGLVSFGLASLLTRRLRRLRQAAQALAAGDLNARVGHHGRDEVAALSRDFDLMADRLRDLLKGQQRLLRDVSHELRSPLARLRIALELAERDEARDKALVRIGKEADELERLIADVLSLARLESGQGQLEQRKLSLGDLVRQVATDADFEAQAKGRTVRFEGGEKLVVFGDAVLLRSAVENVIRNAVRHTVEDSEVTVTLGREGESALVEVRDHGPGVPEEELAKLFRPFARVGEARDRKSGGYGLGLAISRRAVEAHGGGILAENVEGGGLRVRISLPLASTVPVH</sequence>
<dbReference type="CDD" id="cd00082">
    <property type="entry name" value="HisKA"/>
    <property type="match status" value="1"/>
</dbReference>
<dbReference type="Pfam" id="PF02518">
    <property type="entry name" value="HATPase_c"/>
    <property type="match status" value="1"/>
</dbReference>
<protein>
    <recommendedName>
        <fullName evidence="3">histidine kinase</fullName>
        <ecNumber evidence="3">2.7.13.3</ecNumber>
    </recommendedName>
</protein>